<gene>
    <name evidence="3" type="primary">eif4g2</name>
    <name evidence="3" type="ORF">DPX39_090024700</name>
</gene>
<dbReference type="Gene3D" id="1.25.40.180">
    <property type="match status" value="1"/>
</dbReference>
<protein>
    <submittedName>
        <fullName evidence="3">Eukaryotic translation initiation factor 4 gamma type 2</fullName>
    </submittedName>
</protein>
<dbReference type="Proteomes" id="UP000266743">
    <property type="component" value="Chromosome 9"/>
</dbReference>
<proteinExistence type="predicted"/>
<reference evidence="3" key="1">
    <citation type="submission" date="2018-09" db="EMBL/GenBank/DDBJ databases">
        <title>whole genome sequence of T. equiperdum IVM-t1 strain.</title>
        <authorList>
            <person name="Suganuma K."/>
        </authorList>
    </citation>
    <scope>NUCLEOTIDE SEQUENCE [LARGE SCALE GENOMIC DNA]</scope>
    <source>
        <strain evidence="3">IVM-t1</strain>
    </source>
</reference>
<feature type="region of interest" description="Disordered" evidence="1">
    <location>
        <begin position="1"/>
        <end position="25"/>
    </location>
</feature>
<feature type="region of interest" description="Disordered" evidence="1">
    <location>
        <begin position="199"/>
        <end position="233"/>
    </location>
</feature>
<dbReference type="AlphaFoldDB" id="A0A3L6L582"/>
<dbReference type="PANTHER" id="PTHR23253:SF64">
    <property type="entry name" value="MIF4G DOMAIN-CONTAINING PROTEIN"/>
    <property type="match status" value="1"/>
</dbReference>
<dbReference type="GO" id="GO:0016281">
    <property type="term" value="C:eukaryotic translation initiation factor 4F complex"/>
    <property type="evidence" value="ECO:0007669"/>
    <property type="project" value="TreeGrafter"/>
</dbReference>
<dbReference type="Pfam" id="PF02854">
    <property type="entry name" value="MIF4G"/>
    <property type="match status" value="1"/>
</dbReference>
<dbReference type="SUPFAM" id="SSF48371">
    <property type="entry name" value="ARM repeat"/>
    <property type="match status" value="1"/>
</dbReference>
<keyword evidence="3" id="KW-0396">Initiation factor</keyword>
<feature type="compositionally biased region" description="Polar residues" evidence="1">
    <location>
        <begin position="543"/>
        <end position="557"/>
    </location>
</feature>
<evidence type="ECO:0000313" key="3">
    <source>
        <dbReference type="EMBL" id="RHW70701.1"/>
    </source>
</evidence>
<evidence type="ECO:0000256" key="1">
    <source>
        <dbReference type="SAM" id="MobiDB-lite"/>
    </source>
</evidence>
<name>A0A3L6L582_9TRYP</name>
<organism evidence="3">
    <name type="scientific">Trypanosoma brucei equiperdum</name>
    <dbReference type="NCBI Taxonomy" id="630700"/>
    <lineage>
        <taxon>Eukaryota</taxon>
        <taxon>Discoba</taxon>
        <taxon>Euglenozoa</taxon>
        <taxon>Kinetoplastea</taxon>
        <taxon>Metakinetoplastina</taxon>
        <taxon>Trypanosomatida</taxon>
        <taxon>Trypanosomatidae</taxon>
        <taxon>Trypanosoma</taxon>
    </lineage>
</organism>
<accession>A0A3L6L582</accession>
<keyword evidence="3" id="KW-0648">Protein biosynthesis</keyword>
<feature type="region of interest" description="Disordered" evidence="1">
    <location>
        <begin position="511"/>
        <end position="561"/>
    </location>
</feature>
<dbReference type="GO" id="GO:0003729">
    <property type="term" value="F:mRNA binding"/>
    <property type="evidence" value="ECO:0007669"/>
    <property type="project" value="TreeGrafter"/>
</dbReference>
<sequence length="998" mass="110258">MDSPEACRVQRFRRTSSSRDSFNIPTYVRTVPSALVEALTAPREKFERYHRSSLTDGSKGPRETSQKVNQGTQTNPIASDSKAAQFSGSISDCEAVAPLGSKAVTAPPRDATTPEGEEVPMRTTESSAKPSTNITEERSEVEEAKTNDNITRCIPYDPEGTVLAMQRLRDVKHRCPAKIANCLQKINKEIAEKLTNAGEALSASPSTSLSSVTVSGPDGRQRTGPPAPLAALPEPWEDRLDAPIAVSNTLGRKRGLFGDVERKELHHHVISILNRVAGDATKYREVKNELLRLPIPEASDEMLKNIVNVFFMKAVREQHFANLYADLVVELCKVPEGQRIVGNKSQSLEFRMRQQLLSRCQEEFQRLEEKNIETANQGGEDRNTQSADESFKERRDRACGIVAFVGQLFLRHIVTEKVIMQILTTTTAGHYGREGLVMPPPYTPSEGQMDELVKLLGIVDSAFFATPLGSSMLVVFTDIMVHWSQHHPVLRIRLLLLSVVERLQKKIGEQNAAAQQQRQQQQQQPPGQTRQSAFEGKRPPNSVGDSQRPVSPSSGGNSPLSVSGVPAAVSVAGVEVAARPIQPPPAARNSLIPAPRSAASRQSSIVVTTPLTSTVSTSFAVKQVATTETVATYMHNVTRCDCTVDMVVDEIANAFENVISVVVVWTERCLTVVKTAKQRVLFGPFLCSVERQCGGTLKEKLRQVAMDAFRNAVRQKLYEDLAIFKYWTEMICSDTAREVLDETLLNEGLDCVMSFDRSAVRIYLRDVAMQLQQRSSGPQREPSLEKNDFIRYRPLQVIHANTAESGVEPILALIDYPDVRKQSIEIDLYCTIVTDNPPKNVLFDSLASSPCLESPLAAAEVFSALLHAWLKSGFANSIQDHVDICLLAVNNRDRATREILLLMELYSVLKNVVPPSTRSIEMGEIALKVLKKGLVTEETRVRAYNYLEPLERNPHHFIGIPPGSIARSEFESSKPGISTLKERKSHSGNGSSGAVRRV</sequence>
<evidence type="ECO:0000259" key="2">
    <source>
        <dbReference type="Pfam" id="PF02854"/>
    </source>
</evidence>
<dbReference type="GO" id="GO:0003743">
    <property type="term" value="F:translation initiation factor activity"/>
    <property type="evidence" value="ECO:0007669"/>
    <property type="project" value="UniProtKB-KW"/>
</dbReference>
<feature type="compositionally biased region" description="Polar residues" evidence="1">
    <location>
        <begin position="66"/>
        <end position="85"/>
    </location>
</feature>
<feature type="compositionally biased region" description="Polar residues" evidence="1">
    <location>
        <begin position="123"/>
        <end position="134"/>
    </location>
</feature>
<feature type="compositionally biased region" description="Basic and acidic residues" evidence="1">
    <location>
        <begin position="135"/>
        <end position="146"/>
    </location>
</feature>
<dbReference type="InterPro" id="IPR003890">
    <property type="entry name" value="MIF4G-like_typ-3"/>
</dbReference>
<comment type="caution">
    <text evidence="3">The sequence shown here is derived from an EMBL/GenBank/DDBJ whole genome shotgun (WGS) entry which is preliminary data.</text>
</comment>
<feature type="region of interest" description="Disordered" evidence="1">
    <location>
        <begin position="969"/>
        <end position="998"/>
    </location>
</feature>
<feature type="compositionally biased region" description="Low complexity" evidence="1">
    <location>
        <begin position="200"/>
        <end position="215"/>
    </location>
</feature>
<dbReference type="EMBL" id="QSBY01000009">
    <property type="protein sequence ID" value="RHW70701.1"/>
    <property type="molecule type" value="Genomic_DNA"/>
</dbReference>
<feature type="compositionally biased region" description="Low complexity" evidence="1">
    <location>
        <begin position="511"/>
        <end position="531"/>
    </location>
</feature>
<feature type="region of interest" description="Disordered" evidence="1">
    <location>
        <begin position="101"/>
        <end position="146"/>
    </location>
</feature>
<dbReference type="PANTHER" id="PTHR23253">
    <property type="entry name" value="EUKARYOTIC TRANSLATION INITIATION FACTOR 4 GAMMA"/>
    <property type="match status" value="1"/>
</dbReference>
<feature type="domain" description="MIF4G" evidence="2">
    <location>
        <begin position="269"/>
        <end position="426"/>
    </location>
</feature>
<feature type="region of interest" description="Disordered" evidence="1">
    <location>
        <begin position="41"/>
        <end position="85"/>
    </location>
</feature>
<dbReference type="InterPro" id="IPR016024">
    <property type="entry name" value="ARM-type_fold"/>
</dbReference>